<dbReference type="GO" id="GO:0005125">
    <property type="term" value="F:cytokine activity"/>
    <property type="evidence" value="ECO:0007669"/>
    <property type="project" value="TreeGrafter"/>
</dbReference>
<organism evidence="11 12">
    <name type="scientific">Pomacea canaliculata</name>
    <name type="common">Golden apple snail</name>
    <dbReference type="NCBI Taxonomy" id="400727"/>
    <lineage>
        <taxon>Eukaryota</taxon>
        <taxon>Metazoa</taxon>
        <taxon>Spiralia</taxon>
        <taxon>Lophotrochozoa</taxon>
        <taxon>Mollusca</taxon>
        <taxon>Gastropoda</taxon>
        <taxon>Caenogastropoda</taxon>
        <taxon>Architaenioglossa</taxon>
        <taxon>Ampullarioidea</taxon>
        <taxon>Ampullariidae</taxon>
        <taxon>Pomacea</taxon>
    </lineage>
</organism>
<evidence type="ECO:0000256" key="3">
    <source>
        <dbReference type="ARBA" id="ARBA00022473"/>
    </source>
</evidence>
<protein>
    <recommendedName>
        <fullName evidence="10">Protein Wnt</fullName>
    </recommendedName>
</protein>
<keyword evidence="5" id="KW-0272">Extracellular matrix</keyword>
<dbReference type="OrthoDB" id="5945655at2759"/>
<dbReference type="SMART" id="SM00097">
    <property type="entry name" value="WNT1"/>
    <property type="match status" value="1"/>
</dbReference>
<keyword evidence="3 10" id="KW-0217">Developmental protein</keyword>
<dbReference type="Pfam" id="PF00110">
    <property type="entry name" value="wnt"/>
    <property type="match status" value="1"/>
</dbReference>
<accession>A0A2T7Q0E5</accession>
<dbReference type="InterPro" id="IPR043158">
    <property type="entry name" value="Wnt_C"/>
</dbReference>
<proteinExistence type="inferred from homology"/>
<dbReference type="FunFam" id="3.30.2460.20:FF:000003">
    <property type="entry name" value="Protein Wnt"/>
    <property type="match status" value="1"/>
</dbReference>
<comment type="similarity">
    <text evidence="2 10">Belongs to the Wnt family.</text>
</comment>
<dbReference type="Proteomes" id="UP000245119">
    <property type="component" value="Linkage Group LG1"/>
</dbReference>
<keyword evidence="4" id="KW-0964">Secreted</keyword>
<dbReference type="GO" id="GO:0005615">
    <property type="term" value="C:extracellular space"/>
    <property type="evidence" value="ECO:0007669"/>
    <property type="project" value="TreeGrafter"/>
</dbReference>
<reference evidence="11 12" key="1">
    <citation type="submission" date="2018-04" db="EMBL/GenBank/DDBJ databases">
        <title>The genome of golden apple snail Pomacea canaliculata provides insight into stress tolerance and invasive adaptation.</title>
        <authorList>
            <person name="Liu C."/>
            <person name="Liu B."/>
            <person name="Ren Y."/>
            <person name="Zhang Y."/>
            <person name="Wang H."/>
            <person name="Li S."/>
            <person name="Jiang F."/>
            <person name="Yin L."/>
            <person name="Zhang G."/>
            <person name="Qian W."/>
            <person name="Fan W."/>
        </authorList>
    </citation>
    <scope>NUCLEOTIDE SEQUENCE [LARGE SCALE GENOMIC DNA]</scope>
    <source>
        <strain evidence="11">SZHN2017</strain>
        <tissue evidence="11">Muscle</tissue>
    </source>
</reference>
<dbReference type="Gene3D" id="3.30.2460.20">
    <property type="match status" value="1"/>
</dbReference>
<keyword evidence="6 10" id="KW-0879">Wnt signaling pathway</keyword>
<dbReference type="STRING" id="400727.A0A2T7Q0E5"/>
<dbReference type="GO" id="GO:0060070">
    <property type="term" value="P:canonical Wnt signaling pathway"/>
    <property type="evidence" value="ECO:0007669"/>
    <property type="project" value="TreeGrafter"/>
</dbReference>
<comment type="function">
    <text evidence="10">Ligand for members of the frizzled family of seven transmembrane receptors.</text>
</comment>
<evidence type="ECO:0000256" key="4">
    <source>
        <dbReference type="ARBA" id="ARBA00022525"/>
    </source>
</evidence>
<dbReference type="GO" id="GO:0045165">
    <property type="term" value="P:cell fate commitment"/>
    <property type="evidence" value="ECO:0007669"/>
    <property type="project" value="TreeGrafter"/>
</dbReference>
<name>A0A2T7Q0E5_POMCA</name>
<comment type="subcellular location">
    <subcellularLocation>
        <location evidence="1 10">Secreted</location>
        <location evidence="1 10">Extracellular space</location>
        <location evidence="1 10">Extracellular matrix</location>
    </subcellularLocation>
</comment>
<evidence type="ECO:0000256" key="7">
    <source>
        <dbReference type="ARBA" id="ARBA00023157"/>
    </source>
</evidence>
<sequence>MRGIRVRRLQVCFHLNSVTANRETAVVRALVISGVMHVVTLNCSTGALDTCTCDTDHGQTQTGQQWNWKGCKDAGATHGEHVTRVLFDEAVEEQTRAQRSTCTTTRSAGHCPLPLSSGNMAHDGDTLQVSWRLRQLLAAHVLAPPPDFRSVGHFLKRRYDRAVHADFQDGQLRHGNEARRHGPSLISSKDLVYLLPSPDYCAPRVGSGHAASTEGRECSRPHKTARVKASRAEKRSCRTLCTECGLKVRRYMVEVMARCNCKFYWCCTVKCKECTEVVDRYYCQR</sequence>
<evidence type="ECO:0000256" key="10">
    <source>
        <dbReference type="RuleBase" id="RU003500"/>
    </source>
</evidence>
<evidence type="ECO:0000256" key="8">
    <source>
        <dbReference type="ARBA" id="ARBA00023180"/>
    </source>
</evidence>
<dbReference type="PRINTS" id="PR01349">
    <property type="entry name" value="WNTPROTEIN"/>
</dbReference>
<evidence type="ECO:0000256" key="6">
    <source>
        <dbReference type="ARBA" id="ARBA00022687"/>
    </source>
</evidence>
<comment type="caution">
    <text evidence="11">The sequence shown here is derived from an EMBL/GenBank/DDBJ whole genome shotgun (WGS) entry which is preliminary data.</text>
</comment>
<dbReference type="PANTHER" id="PTHR12027:SF81">
    <property type="entry name" value="WNT INHIBITOR OF DORSAL PROTEIN"/>
    <property type="match status" value="1"/>
</dbReference>
<dbReference type="InterPro" id="IPR005817">
    <property type="entry name" value="Wnt"/>
</dbReference>
<dbReference type="GO" id="GO:0005109">
    <property type="term" value="F:frizzled binding"/>
    <property type="evidence" value="ECO:0007669"/>
    <property type="project" value="TreeGrafter"/>
</dbReference>
<evidence type="ECO:0000313" key="11">
    <source>
        <dbReference type="EMBL" id="PVD39139.1"/>
    </source>
</evidence>
<evidence type="ECO:0000313" key="12">
    <source>
        <dbReference type="Proteomes" id="UP000245119"/>
    </source>
</evidence>
<evidence type="ECO:0000256" key="9">
    <source>
        <dbReference type="ARBA" id="ARBA00023288"/>
    </source>
</evidence>
<keyword evidence="7" id="KW-1015">Disulfide bond</keyword>
<keyword evidence="8" id="KW-0325">Glycoprotein</keyword>
<dbReference type="GO" id="GO:0030182">
    <property type="term" value="P:neuron differentiation"/>
    <property type="evidence" value="ECO:0007669"/>
    <property type="project" value="TreeGrafter"/>
</dbReference>
<evidence type="ECO:0000256" key="5">
    <source>
        <dbReference type="ARBA" id="ARBA00022530"/>
    </source>
</evidence>
<evidence type="ECO:0000256" key="1">
    <source>
        <dbReference type="ARBA" id="ARBA00004498"/>
    </source>
</evidence>
<dbReference type="AlphaFoldDB" id="A0A2T7Q0E5"/>
<keyword evidence="12" id="KW-1185">Reference proteome</keyword>
<dbReference type="PANTHER" id="PTHR12027">
    <property type="entry name" value="WNT RELATED"/>
    <property type="match status" value="1"/>
</dbReference>
<gene>
    <name evidence="11" type="ORF">C0Q70_01767</name>
</gene>
<evidence type="ECO:0000256" key="2">
    <source>
        <dbReference type="ARBA" id="ARBA00005683"/>
    </source>
</evidence>
<keyword evidence="9" id="KW-0449">Lipoprotein</keyword>
<dbReference type="EMBL" id="PZQS01000001">
    <property type="protein sequence ID" value="PVD39139.1"/>
    <property type="molecule type" value="Genomic_DNA"/>
</dbReference>